<dbReference type="InParanoid" id="A0A1Z5K1I3"/>
<keyword evidence="4" id="KW-1185">Reference proteome</keyword>
<organism evidence="3 4">
    <name type="scientific">Fistulifera solaris</name>
    <name type="common">Oleaginous diatom</name>
    <dbReference type="NCBI Taxonomy" id="1519565"/>
    <lineage>
        <taxon>Eukaryota</taxon>
        <taxon>Sar</taxon>
        <taxon>Stramenopiles</taxon>
        <taxon>Ochrophyta</taxon>
        <taxon>Bacillariophyta</taxon>
        <taxon>Bacillariophyceae</taxon>
        <taxon>Bacillariophycidae</taxon>
        <taxon>Naviculales</taxon>
        <taxon>Naviculaceae</taxon>
        <taxon>Fistulifera</taxon>
    </lineage>
</organism>
<sequence>MAPIRIKSIAIALALALSWPSLSRAFVCPSRRAAIPSVTLWEKETTTTDNEVRAEAQDALNNVGWSMPAEGDLTSDDPFVQAIDAGIQRDVGVPLDALLNPAKVVNLERDLYNLRMELATLTGRADIIVVGDDKTLLTTTECDGGGGGDDAEALRQKIAKKEKDLIIERRSVFRGWLKNIFLAQAILSFGLSYVMATNPASLFGGYGWYGVYNMDVSIQVLGYWWWWLFVIPSLRSRRPKGAEKKALDIAFLASPAISLLAPVATKDTGLIWTANFVVVASAYAFAYLVDSDDSDDDSNTPEWLKFVYKSLDFGSGRERGARQ</sequence>
<evidence type="ECO:0000256" key="2">
    <source>
        <dbReference type="SAM" id="SignalP"/>
    </source>
</evidence>
<dbReference type="EMBL" id="BDSP01000143">
    <property type="protein sequence ID" value="GAX20107.1"/>
    <property type="molecule type" value="Genomic_DNA"/>
</dbReference>
<reference evidence="3 4" key="1">
    <citation type="journal article" date="2015" name="Plant Cell">
        <title>Oil accumulation by the oleaginous diatom Fistulifera solaris as revealed by the genome and transcriptome.</title>
        <authorList>
            <person name="Tanaka T."/>
            <person name="Maeda Y."/>
            <person name="Veluchamy A."/>
            <person name="Tanaka M."/>
            <person name="Abida H."/>
            <person name="Marechal E."/>
            <person name="Bowler C."/>
            <person name="Muto M."/>
            <person name="Sunaga Y."/>
            <person name="Tanaka M."/>
            <person name="Yoshino T."/>
            <person name="Taniguchi T."/>
            <person name="Fukuda Y."/>
            <person name="Nemoto M."/>
            <person name="Matsumoto M."/>
            <person name="Wong P.S."/>
            <person name="Aburatani S."/>
            <person name="Fujibuchi W."/>
        </authorList>
    </citation>
    <scope>NUCLEOTIDE SEQUENCE [LARGE SCALE GENOMIC DNA]</scope>
    <source>
        <strain evidence="3 4">JPCC DA0580</strain>
    </source>
</reference>
<dbReference type="AlphaFoldDB" id="A0A1Z5K1I3"/>
<proteinExistence type="predicted"/>
<gene>
    <name evidence="3" type="ORF">FisN_17Lh059</name>
</gene>
<accession>A0A1Z5K1I3</accession>
<keyword evidence="1" id="KW-0812">Transmembrane</keyword>
<keyword evidence="2" id="KW-0732">Signal</keyword>
<evidence type="ECO:0000313" key="4">
    <source>
        <dbReference type="Proteomes" id="UP000198406"/>
    </source>
</evidence>
<keyword evidence="1" id="KW-1133">Transmembrane helix</keyword>
<feature type="transmembrane region" description="Helical" evidence="1">
    <location>
        <begin position="270"/>
        <end position="289"/>
    </location>
</feature>
<feature type="signal peptide" evidence="2">
    <location>
        <begin position="1"/>
        <end position="25"/>
    </location>
</feature>
<name>A0A1Z5K1I3_FISSO</name>
<dbReference type="Proteomes" id="UP000198406">
    <property type="component" value="Unassembled WGS sequence"/>
</dbReference>
<evidence type="ECO:0000313" key="3">
    <source>
        <dbReference type="EMBL" id="GAX20107.1"/>
    </source>
</evidence>
<dbReference type="OrthoDB" id="424372at2759"/>
<feature type="transmembrane region" description="Helical" evidence="1">
    <location>
        <begin position="246"/>
        <end position="264"/>
    </location>
</feature>
<protein>
    <submittedName>
        <fullName evidence="3">Uncharacterized protein</fullName>
    </submittedName>
</protein>
<evidence type="ECO:0000256" key="1">
    <source>
        <dbReference type="SAM" id="Phobius"/>
    </source>
</evidence>
<feature type="transmembrane region" description="Helical" evidence="1">
    <location>
        <begin position="216"/>
        <end position="234"/>
    </location>
</feature>
<comment type="caution">
    <text evidence="3">The sequence shown here is derived from an EMBL/GenBank/DDBJ whole genome shotgun (WGS) entry which is preliminary data.</text>
</comment>
<feature type="chain" id="PRO_5012080180" evidence="2">
    <location>
        <begin position="26"/>
        <end position="323"/>
    </location>
</feature>
<keyword evidence="1" id="KW-0472">Membrane</keyword>